<dbReference type="Pfam" id="PF13560">
    <property type="entry name" value="HTH_31"/>
    <property type="match status" value="1"/>
</dbReference>
<dbReference type="PROSITE" id="PS50943">
    <property type="entry name" value="HTH_CROC1"/>
    <property type="match status" value="1"/>
</dbReference>
<dbReference type="RefSeq" id="WP_129887299.1">
    <property type="nucleotide sequence ID" value="NZ_CP035758.1"/>
</dbReference>
<feature type="domain" description="HTH cro/C1-type" evidence="1">
    <location>
        <begin position="39"/>
        <end position="86"/>
    </location>
</feature>
<dbReference type="AlphaFoldDB" id="A0A4P6JMH5"/>
<gene>
    <name evidence="2" type="ORF">EPA93_10835</name>
</gene>
<keyword evidence="3" id="KW-1185">Reference proteome</keyword>
<dbReference type="InterPro" id="IPR010982">
    <property type="entry name" value="Lambda_DNA-bd_dom_sf"/>
</dbReference>
<dbReference type="Pfam" id="PF17765">
    <property type="entry name" value="MLTR_LBD"/>
    <property type="match status" value="1"/>
</dbReference>
<dbReference type="GO" id="GO:0003677">
    <property type="term" value="F:DNA binding"/>
    <property type="evidence" value="ECO:0007669"/>
    <property type="project" value="InterPro"/>
</dbReference>
<organism evidence="2 3">
    <name type="scientific">Ktedonosporobacter rubrisoli</name>
    <dbReference type="NCBI Taxonomy" id="2509675"/>
    <lineage>
        <taxon>Bacteria</taxon>
        <taxon>Bacillati</taxon>
        <taxon>Chloroflexota</taxon>
        <taxon>Ktedonobacteria</taxon>
        <taxon>Ktedonobacterales</taxon>
        <taxon>Ktedonosporobacteraceae</taxon>
        <taxon>Ktedonosporobacter</taxon>
    </lineage>
</organism>
<dbReference type="CDD" id="cd00093">
    <property type="entry name" value="HTH_XRE"/>
    <property type="match status" value="1"/>
</dbReference>
<reference evidence="2 3" key="1">
    <citation type="submission" date="2019-01" db="EMBL/GenBank/DDBJ databases">
        <title>Ktedonosporobacter rubrisoli SCAWS-G2.</title>
        <authorList>
            <person name="Huang Y."/>
            <person name="Yan B."/>
        </authorList>
    </citation>
    <scope>NUCLEOTIDE SEQUENCE [LARGE SCALE GENOMIC DNA]</scope>
    <source>
        <strain evidence="2 3">SCAWS-G2</strain>
    </source>
</reference>
<dbReference type="InterPro" id="IPR041413">
    <property type="entry name" value="MLTR_LBD"/>
</dbReference>
<dbReference type="Gene3D" id="1.10.260.40">
    <property type="entry name" value="lambda repressor-like DNA-binding domains"/>
    <property type="match status" value="1"/>
</dbReference>
<protein>
    <submittedName>
        <fullName evidence="2">XRE family transcriptional regulator</fullName>
    </submittedName>
</protein>
<dbReference type="EMBL" id="CP035758">
    <property type="protein sequence ID" value="QBD76477.1"/>
    <property type="molecule type" value="Genomic_DNA"/>
</dbReference>
<dbReference type="SUPFAM" id="SSF47413">
    <property type="entry name" value="lambda repressor-like DNA-binding domains"/>
    <property type="match status" value="1"/>
</dbReference>
<dbReference type="Proteomes" id="UP000290365">
    <property type="component" value="Chromosome"/>
</dbReference>
<dbReference type="PANTHER" id="PTHR35010">
    <property type="entry name" value="BLL4672 PROTEIN-RELATED"/>
    <property type="match status" value="1"/>
</dbReference>
<dbReference type="OrthoDB" id="5346389at2"/>
<evidence type="ECO:0000313" key="2">
    <source>
        <dbReference type="EMBL" id="QBD76477.1"/>
    </source>
</evidence>
<sequence length="293" mass="34121">MGHNKQRHRELADFLRIKRSRLAPEDVGLPRGTRRHTPGLRREEVAQLAGIGVAWYTNLEQGREISVSSQTLDSLARVLRLSAQERDYIFVLAHQQLPLKEAKEQETITADLQYFLDQQGLTAAYIVNLRWDVIAWNASADALFGPFQLLRGKERNELWRLFADPQYSNMFSNWEEYARSHLAWFRGNCGKFAEDPWLTHFVEELRGLSPFFHEWWQEHDVFAHKNHTVHLVHPQAGSMLFVHLSFHVFDAPNQTMAVYVPLEQEQTPSKLQSLLDGYRPTAENCQQRTECIE</sequence>
<dbReference type="InterPro" id="IPR001387">
    <property type="entry name" value="Cro/C1-type_HTH"/>
</dbReference>
<evidence type="ECO:0000259" key="1">
    <source>
        <dbReference type="PROSITE" id="PS50943"/>
    </source>
</evidence>
<dbReference type="SMART" id="SM00530">
    <property type="entry name" value="HTH_XRE"/>
    <property type="match status" value="1"/>
</dbReference>
<proteinExistence type="predicted"/>
<name>A0A4P6JMH5_KTERU</name>
<accession>A0A4P6JMH5</accession>
<dbReference type="Gene3D" id="3.30.450.180">
    <property type="match status" value="1"/>
</dbReference>
<dbReference type="KEGG" id="kbs:EPA93_10835"/>
<evidence type="ECO:0000313" key="3">
    <source>
        <dbReference type="Proteomes" id="UP000290365"/>
    </source>
</evidence>